<dbReference type="InterPro" id="IPR003676">
    <property type="entry name" value="SAUR_fam"/>
</dbReference>
<evidence type="ECO:0000256" key="1">
    <source>
        <dbReference type="ARBA" id="ARBA00006974"/>
    </source>
</evidence>
<protein>
    <submittedName>
        <fullName evidence="2">Uncharacterized protein</fullName>
    </submittedName>
</protein>
<dbReference type="PANTHER" id="PTHR31929">
    <property type="entry name" value="SAUR-LIKE AUXIN-RESPONSIVE PROTEIN FAMILY-RELATED"/>
    <property type="match status" value="1"/>
</dbReference>
<dbReference type="AlphaFoldDB" id="A0A9Q0F961"/>
<dbReference type="Proteomes" id="UP001141552">
    <property type="component" value="Unassembled WGS sequence"/>
</dbReference>
<evidence type="ECO:0000313" key="3">
    <source>
        <dbReference type="Proteomes" id="UP001141552"/>
    </source>
</evidence>
<name>A0A9Q0F961_9ROSI</name>
<comment type="similarity">
    <text evidence="1">Belongs to the ARG7 family.</text>
</comment>
<dbReference type="OrthoDB" id="625231at2759"/>
<evidence type="ECO:0000313" key="2">
    <source>
        <dbReference type="EMBL" id="KAJ4827126.1"/>
    </source>
</evidence>
<sequence length="95" mass="10540">MGFRFSDIVRPKKLLQQLASSTTDVPKGCLAVYVGYHKTRFVTPISYLSHPSFHDLLSQAEEEFGYEHPTGGLTIPCPEEIFADIISALNASHES</sequence>
<organism evidence="2 3">
    <name type="scientific">Turnera subulata</name>
    <dbReference type="NCBI Taxonomy" id="218843"/>
    <lineage>
        <taxon>Eukaryota</taxon>
        <taxon>Viridiplantae</taxon>
        <taxon>Streptophyta</taxon>
        <taxon>Embryophyta</taxon>
        <taxon>Tracheophyta</taxon>
        <taxon>Spermatophyta</taxon>
        <taxon>Magnoliopsida</taxon>
        <taxon>eudicotyledons</taxon>
        <taxon>Gunneridae</taxon>
        <taxon>Pentapetalae</taxon>
        <taxon>rosids</taxon>
        <taxon>fabids</taxon>
        <taxon>Malpighiales</taxon>
        <taxon>Passifloraceae</taxon>
        <taxon>Turnera</taxon>
    </lineage>
</organism>
<comment type="caution">
    <text evidence="2">The sequence shown here is derived from an EMBL/GenBank/DDBJ whole genome shotgun (WGS) entry which is preliminary data.</text>
</comment>
<reference evidence="2" key="2">
    <citation type="journal article" date="2023" name="Plants (Basel)">
        <title>Annotation of the Turnera subulata (Passifloraceae) Draft Genome Reveals the S-Locus Evolved after the Divergence of Turneroideae from Passifloroideae in a Stepwise Manner.</title>
        <authorList>
            <person name="Henning P.M."/>
            <person name="Roalson E.H."/>
            <person name="Mir W."/>
            <person name="McCubbin A.G."/>
            <person name="Shore J.S."/>
        </authorList>
    </citation>
    <scope>NUCLEOTIDE SEQUENCE</scope>
    <source>
        <strain evidence="2">F60SS</strain>
    </source>
</reference>
<reference evidence="2" key="1">
    <citation type="submission" date="2022-02" db="EMBL/GenBank/DDBJ databases">
        <authorList>
            <person name="Henning P.M."/>
            <person name="McCubbin A.G."/>
            <person name="Shore J.S."/>
        </authorList>
    </citation>
    <scope>NUCLEOTIDE SEQUENCE</scope>
    <source>
        <strain evidence="2">F60SS</strain>
        <tissue evidence="2">Leaves</tissue>
    </source>
</reference>
<accession>A0A9Q0F961</accession>
<gene>
    <name evidence="2" type="ORF">Tsubulata_002479</name>
</gene>
<proteinExistence type="inferred from homology"/>
<dbReference type="GO" id="GO:0009733">
    <property type="term" value="P:response to auxin"/>
    <property type="evidence" value="ECO:0007669"/>
    <property type="project" value="InterPro"/>
</dbReference>
<dbReference type="Pfam" id="PF02519">
    <property type="entry name" value="Auxin_inducible"/>
    <property type="match status" value="1"/>
</dbReference>
<dbReference type="EMBL" id="JAKUCV010006484">
    <property type="protein sequence ID" value="KAJ4827126.1"/>
    <property type="molecule type" value="Genomic_DNA"/>
</dbReference>
<keyword evidence="3" id="KW-1185">Reference proteome</keyword>